<dbReference type="InterPro" id="IPR009351">
    <property type="entry name" value="AlkZ-like"/>
</dbReference>
<dbReference type="PANTHER" id="PTHR30528">
    <property type="entry name" value="CYTOPLASMIC PROTEIN"/>
    <property type="match status" value="1"/>
</dbReference>
<dbReference type="Pfam" id="PF06224">
    <property type="entry name" value="AlkZ-like"/>
    <property type="match status" value="1"/>
</dbReference>
<organism evidence="1 2">
    <name type="scientific">Actinotalea soli</name>
    <dbReference type="NCBI Taxonomy" id="2819234"/>
    <lineage>
        <taxon>Bacteria</taxon>
        <taxon>Bacillati</taxon>
        <taxon>Actinomycetota</taxon>
        <taxon>Actinomycetes</taxon>
        <taxon>Micrococcales</taxon>
        <taxon>Cellulomonadaceae</taxon>
        <taxon>Actinotalea</taxon>
    </lineage>
</organism>
<keyword evidence="2" id="KW-1185">Reference proteome</keyword>
<gene>
    <name evidence="1" type="ORF">J4G33_13375</name>
</gene>
<comment type="caution">
    <text evidence="1">The sequence shown here is derived from an EMBL/GenBank/DDBJ whole genome shotgun (WGS) entry which is preliminary data.</text>
</comment>
<dbReference type="Proteomes" id="UP000664209">
    <property type="component" value="Unassembled WGS sequence"/>
</dbReference>
<name>A0A939RWN3_9CELL</name>
<sequence length="371" mass="41340">MAVVHELSRTQARRVALHAQLLTARRPPDLESVLHHLTCVQRDPVAAVAPSAHLVLWSRLGSAYAPQDLVDALDRQEVVELRGMLRPAADMVLYRAEMAAWPGTDDPTHWRSGRQRWVEDNAAFRRDVLEALRADGPLRAAELPDTCVRPWRSSGWNNAKNVPMMLERLVERGEVAAAGGTGQDRVWDLAERVYPPGEPVPVEEARRLRDQRRLAALGIARPGGTAQPVEPLHVAQAGEEAVVEGVRGRWRVDPALLDLPFEGRTALLSPLDRLVFDRRRTAEIFEFDFRLEMYKPAAQRQWGYFALPVLHGDRLVGKVDATADRRQGVLRVAAVHEDLPFTGAMTAGVRAELLDLATWLELDLVVGGADR</sequence>
<protein>
    <submittedName>
        <fullName evidence="1">YcaQ family DNA glycosylase</fullName>
    </submittedName>
</protein>
<proteinExistence type="predicted"/>
<dbReference type="RefSeq" id="WP_208056491.1">
    <property type="nucleotide sequence ID" value="NZ_JAGEMK010000008.1"/>
</dbReference>
<evidence type="ECO:0000313" key="1">
    <source>
        <dbReference type="EMBL" id="MBO1752798.1"/>
    </source>
</evidence>
<dbReference type="PANTHER" id="PTHR30528:SF0">
    <property type="entry name" value="CYTOPLASMIC PROTEIN"/>
    <property type="match status" value="1"/>
</dbReference>
<accession>A0A939RWN3</accession>
<reference evidence="1" key="1">
    <citation type="submission" date="2021-03" db="EMBL/GenBank/DDBJ databases">
        <title>Actinotalea soli sp. nov., isolated from soil.</title>
        <authorList>
            <person name="Ping W."/>
            <person name="Zhang J."/>
        </authorList>
    </citation>
    <scope>NUCLEOTIDE SEQUENCE</scope>
    <source>
        <strain evidence="1">BY-33</strain>
    </source>
</reference>
<dbReference type="EMBL" id="JAGEMK010000008">
    <property type="protein sequence ID" value="MBO1752798.1"/>
    <property type="molecule type" value="Genomic_DNA"/>
</dbReference>
<dbReference type="AlphaFoldDB" id="A0A939RWN3"/>
<evidence type="ECO:0000313" key="2">
    <source>
        <dbReference type="Proteomes" id="UP000664209"/>
    </source>
</evidence>